<evidence type="ECO:0000313" key="1">
    <source>
        <dbReference type="EMBL" id="VEN53026.1"/>
    </source>
</evidence>
<proteinExistence type="predicted"/>
<dbReference type="AlphaFoldDB" id="A0A653CYM5"/>
<dbReference type="EMBL" id="CAACVG010009368">
    <property type="protein sequence ID" value="VEN53026.1"/>
    <property type="molecule type" value="Genomic_DNA"/>
</dbReference>
<organism evidence="1 2">
    <name type="scientific">Callosobruchus maculatus</name>
    <name type="common">Southern cowpea weevil</name>
    <name type="synonym">Pulse bruchid</name>
    <dbReference type="NCBI Taxonomy" id="64391"/>
    <lineage>
        <taxon>Eukaryota</taxon>
        <taxon>Metazoa</taxon>
        <taxon>Ecdysozoa</taxon>
        <taxon>Arthropoda</taxon>
        <taxon>Hexapoda</taxon>
        <taxon>Insecta</taxon>
        <taxon>Pterygota</taxon>
        <taxon>Neoptera</taxon>
        <taxon>Endopterygota</taxon>
        <taxon>Coleoptera</taxon>
        <taxon>Polyphaga</taxon>
        <taxon>Cucujiformia</taxon>
        <taxon>Chrysomeloidea</taxon>
        <taxon>Chrysomelidae</taxon>
        <taxon>Bruchinae</taxon>
        <taxon>Bruchini</taxon>
        <taxon>Callosobruchus</taxon>
    </lineage>
</organism>
<name>A0A653CYM5_CALMS</name>
<evidence type="ECO:0000313" key="2">
    <source>
        <dbReference type="Proteomes" id="UP000410492"/>
    </source>
</evidence>
<reference evidence="1 2" key="1">
    <citation type="submission" date="2019-01" db="EMBL/GenBank/DDBJ databases">
        <authorList>
            <person name="Sayadi A."/>
        </authorList>
    </citation>
    <scope>NUCLEOTIDE SEQUENCE [LARGE SCALE GENOMIC DNA]</scope>
</reference>
<accession>A0A653CYM5</accession>
<keyword evidence="2" id="KW-1185">Reference proteome</keyword>
<gene>
    <name evidence="1" type="ORF">CALMAC_LOCUS12971</name>
</gene>
<protein>
    <submittedName>
        <fullName evidence="1">Uncharacterized protein</fullName>
    </submittedName>
</protein>
<dbReference type="Proteomes" id="UP000410492">
    <property type="component" value="Unassembled WGS sequence"/>
</dbReference>
<sequence>MVLLTCAAVGVMLFLCYQVFVKLYTNLEAQVFEELLREVYFADADPIFSERGDGDLRPIEPEIPVMKIYDAATKRKPRFSHSRPHRTRSCLEVTFTEKIALKKRYNEVY</sequence>
<dbReference type="OrthoDB" id="6674997at2759"/>